<keyword evidence="1" id="KW-0784">Thiamine biosynthesis</keyword>
<dbReference type="GO" id="GO:0009228">
    <property type="term" value="P:thiamine biosynthetic process"/>
    <property type="evidence" value="ECO:0007669"/>
    <property type="project" value="UniProtKB-KW"/>
</dbReference>
<feature type="binding site" evidence="1">
    <location>
        <position position="171"/>
    </location>
    <ligand>
        <name>ATP</name>
        <dbReference type="ChEBI" id="CHEBI:30616"/>
    </ligand>
</feature>
<evidence type="ECO:0000259" key="3">
    <source>
        <dbReference type="Pfam" id="PF02769"/>
    </source>
</evidence>
<dbReference type="HAMAP" id="MF_02128">
    <property type="entry name" value="TMP_kinase"/>
    <property type="match status" value="1"/>
</dbReference>
<accession>A0A2P2FKT3</accession>
<dbReference type="CDD" id="cd02194">
    <property type="entry name" value="ThiL"/>
    <property type="match status" value="1"/>
</dbReference>
<dbReference type="AlphaFoldDB" id="A0A2P2FKT3"/>
<feature type="binding site" evidence="1">
    <location>
        <position position="67"/>
    </location>
    <ligand>
        <name>Mg(2+)</name>
        <dbReference type="ChEBI" id="CHEBI:18420"/>
        <label>1</label>
    </ligand>
</feature>
<comment type="caution">
    <text evidence="4">The sequence shown here is derived from an EMBL/GenBank/DDBJ whole genome shotgun (WGS) entry which is preliminary data.</text>
</comment>
<dbReference type="InterPro" id="IPR016188">
    <property type="entry name" value="PurM-like_N"/>
</dbReference>
<dbReference type="Gene3D" id="3.30.1330.10">
    <property type="entry name" value="PurM-like, N-terminal domain"/>
    <property type="match status" value="1"/>
</dbReference>
<comment type="miscellaneous">
    <text evidence="1">Reaction mechanism of ThiL seems to utilize a direct, inline transfer of the gamma-phosphate of ATP to TMP rather than a phosphorylated enzyme intermediate.</text>
</comment>
<dbReference type="InterPro" id="IPR010918">
    <property type="entry name" value="PurM-like_C_dom"/>
</dbReference>
<feature type="binding site" evidence="1">
    <location>
        <position position="146"/>
    </location>
    <ligand>
        <name>Mg(2+)</name>
        <dbReference type="ChEBI" id="CHEBI:18420"/>
        <label>1</label>
    </ligand>
</feature>
<feature type="binding site" evidence="1">
    <location>
        <position position="50"/>
    </location>
    <ligand>
        <name>Mg(2+)</name>
        <dbReference type="ChEBI" id="CHEBI:18420"/>
        <label>3</label>
    </ligand>
</feature>
<dbReference type="Pfam" id="PF02769">
    <property type="entry name" value="AIRS_C"/>
    <property type="match status" value="1"/>
</dbReference>
<keyword evidence="1" id="KW-0547">Nucleotide-binding</keyword>
<gene>
    <name evidence="1" type="primary">thiL</name>
    <name evidence="4" type="ORF">BB31_31810</name>
</gene>
<keyword evidence="1" id="KW-0067">ATP-binding</keyword>
<dbReference type="InterPro" id="IPR036676">
    <property type="entry name" value="PurM-like_C_sf"/>
</dbReference>
<proteinExistence type="inferred from homology"/>
<keyword evidence="1" id="KW-0479">Metal-binding</keyword>
<evidence type="ECO:0000259" key="2">
    <source>
        <dbReference type="Pfam" id="PF00586"/>
    </source>
</evidence>
<reference evidence="4 5" key="1">
    <citation type="journal article" date="2014" name="Genome Announc.">
        <title>Draft Genome Sequence of Amycolatopsis lurida NRRL 2430, Producer of the Glycopeptide Family Antibiotic Ristocetin.</title>
        <authorList>
            <person name="Kwun M.J."/>
            <person name="Hong H.J."/>
        </authorList>
    </citation>
    <scope>NUCLEOTIDE SEQUENCE [LARGE SCALE GENOMIC DNA]</scope>
    <source>
        <strain evidence="4 5">NRRL 2430</strain>
    </source>
</reference>
<feature type="domain" description="PurM-like N-terminal" evidence="2">
    <location>
        <begin position="49"/>
        <end position="162"/>
    </location>
</feature>
<feature type="binding site" evidence="1">
    <location>
        <position position="243"/>
    </location>
    <ligand>
        <name>Mg(2+)</name>
        <dbReference type="ChEBI" id="CHEBI:18420"/>
        <label>5</label>
    </ligand>
</feature>
<feature type="binding site" evidence="1">
    <location>
        <position position="344"/>
    </location>
    <ligand>
        <name>substrate</name>
    </ligand>
</feature>
<dbReference type="PANTHER" id="PTHR30270">
    <property type="entry name" value="THIAMINE-MONOPHOSPHATE KINASE"/>
    <property type="match status" value="1"/>
</dbReference>
<sequence>MASEKFSDEPTRLARTIVPLFARQAFEFVPVSSPDGGLVELTVGADAQDDCAVFRLAGDHDLVVGSDYVRGPKFRLYEMGHLDEYDLGYYLVAANLSDIAAMGAKPIGLLSVVRYPAEMDDALFGLVMRGIRDACAAFGCLNVGGDIGGAERLILSASALGVCPAGRALLRSGAKPGDVVCLTAPTGPAGAAMAYLRSGVPDLVIDSLLPSLLASWKRPVARVDEGLVLGASRVVTSCLDTSDGLKAALLSIAESSGVGIDVDERSIPVLKAVAAVAAHVGVEPLSLVMGDSVDFELVFTVPPCRVDSLAEVLSFHRIGVVTEKPDVVLAGENGRRADLPGEAWRHQQGDGKA</sequence>
<feature type="binding site" evidence="1">
    <location>
        <position position="98"/>
    </location>
    <ligand>
        <name>Mg(2+)</name>
        <dbReference type="ChEBI" id="CHEBI:18420"/>
        <label>3</label>
    </ligand>
</feature>
<feature type="binding site" evidence="1">
    <location>
        <position position="66"/>
    </location>
    <ligand>
        <name>Mg(2+)</name>
        <dbReference type="ChEBI" id="CHEBI:18420"/>
        <label>1</label>
    </ligand>
</feature>
<dbReference type="GO" id="GO:0005524">
    <property type="term" value="F:ATP binding"/>
    <property type="evidence" value="ECO:0007669"/>
    <property type="project" value="UniProtKB-UniRule"/>
</dbReference>
<dbReference type="RefSeq" id="WP_034319003.1">
    <property type="nucleotide sequence ID" value="NZ_JFBM01000034.1"/>
</dbReference>
<protein>
    <recommendedName>
        <fullName evidence="1">Thiamine-monophosphate kinase</fullName>
        <shortName evidence="1">TMP kinase</shortName>
        <shortName evidence="1">Thiamine-phosphate kinase</shortName>
        <ecNumber evidence="1">2.7.4.16</ecNumber>
    </recommendedName>
</protein>
<feature type="binding site" evidence="1">
    <location>
        <position position="50"/>
    </location>
    <ligand>
        <name>Mg(2+)</name>
        <dbReference type="ChEBI" id="CHEBI:18420"/>
        <label>4</label>
    </ligand>
</feature>
<comment type="similarity">
    <text evidence="1">Belongs to the thiamine-monophosphate kinase family.</text>
</comment>
<evidence type="ECO:0000313" key="5">
    <source>
        <dbReference type="Proteomes" id="UP000256220"/>
    </source>
</evidence>
<comment type="caution">
    <text evidence="1">Lacks conserved residue(s) required for the propagation of feature annotation.</text>
</comment>
<evidence type="ECO:0000313" key="4">
    <source>
        <dbReference type="EMBL" id="KFU77338.1"/>
    </source>
</evidence>
<keyword evidence="1" id="KW-0418">Kinase</keyword>
<dbReference type="UniPathway" id="UPA00060">
    <property type="reaction ID" value="UER00142"/>
</dbReference>
<feature type="binding site" evidence="1">
    <location>
        <position position="98"/>
    </location>
    <ligand>
        <name>Mg(2+)</name>
        <dbReference type="ChEBI" id="CHEBI:18420"/>
        <label>2</label>
    </ligand>
</feature>
<comment type="catalytic activity">
    <reaction evidence="1">
        <text>thiamine phosphate + ATP = thiamine diphosphate + ADP</text>
        <dbReference type="Rhea" id="RHEA:15913"/>
        <dbReference type="ChEBI" id="CHEBI:30616"/>
        <dbReference type="ChEBI" id="CHEBI:37575"/>
        <dbReference type="ChEBI" id="CHEBI:58937"/>
        <dbReference type="ChEBI" id="CHEBI:456216"/>
        <dbReference type="EC" id="2.7.4.16"/>
    </reaction>
</comment>
<dbReference type="PANTHER" id="PTHR30270:SF3">
    <property type="entry name" value="THIAMINE-MONOPHOSPHATE KINASE"/>
    <property type="match status" value="1"/>
</dbReference>
<evidence type="ECO:0000256" key="1">
    <source>
        <dbReference type="HAMAP-Rule" id="MF_02128"/>
    </source>
</evidence>
<dbReference type="GO" id="GO:0000287">
    <property type="term" value="F:magnesium ion binding"/>
    <property type="evidence" value="ECO:0007669"/>
    <property type="project" value="UniProtKB-UniRule"/>
</dbReference>
<keyword evidence="1" id="KW-0808">Transferase</keyword>
<dbReference type="Gene3D" id="3.90.650.10">
    <property type="entry name" value="PurM-like C-terminal domain"/>
    <property type="match status" value="1"/>
</dbReference>
<feature type="domain" description="PurM-like C-terminal" evidence="3">
    <location>
        <begin position="175"/>
        <end position="329"/>
    </location>
</feature>
<feature type="binding site" evidence="1">
    <location>
        <position position="240"/>
    </location>
    <ligand>
        <name>Mg(2+)</name>
        <dbReference type="ChEBI" id="CHEBI:18420"/>
        <label>3</label>
    </ligand>
</feature>
<comment type="pathway">
    <text evidence="1">Cofactor biosynthesis; thiamine diphosphate biosynthesis; thiamine diphosphate from thiamine phosphate: step 1/1.</text>
</comment>
<organism evidence="4 5">
    <name type="scientific">Amycolatopsis lurida NRRL 2430</name>
    <dbReference type="NCBI Taxonomy" id="1460371"/>
    <lineage>
        <taxon>Bacteria</taxon>
        <taxon>Bacillati</taxon>
        <taxon>Actinomycetota</taxon>
        <taxon>Actinomycetes</taxon>
        <taxon>Pseudonocardiales</taxon>
        <taxon>Pseudonocardiaceae</taxon>
        <taxon>Amycolatopsis</taxon>
    </lineage>
</organism>
<dbReference type="GO" id="GO:0009030">
    <property type="term" value="F:thiamine-phosphate kinase activity"/>
    <property type="evidence" value="ECO:0007669"/>
    <property type="project" value="UniProtKB-UniRule"/>
</dbReference>
<dbReference type="InterPro" id="IPR006283">
    <property type="entry name" value="ThiL-like"/>
</dbReference>
<feature type="binding site" evidence="1">
    <location>
        <position position="67"/>
    </location>
    <ligand>
        <name>Mg(2+)</name>
        <dbReference type="ChEBI" id="CHEBI:18420"/>
        <label>2</label>
    </ligand>
</feature>
<dbReference type="EC" id="2.7.4.16" evidence="1"/>
<dbReference type="EMBL" id="JFBM01000034">
    <property type="protein sequence ID" value="KFU77338.1"/>
    <property type="molecule type" value="Genomic_DNA"/>
</dbReference>
<dbReference type="PIRSF" id="PIRSF005303">
    <property type="entry name" value="Thiam_monoph_kin"/>
    <property type="match status" value="1"/>
</dbReference>
<feature type="binding site" evidence="1">
    <location>
        <begin position="145"/>
        <end position="146"/>
    </location>
    <ligand>
        <name>ATP</name>
        <dbReference type="ChEBI" id="CHEBI:30616"/>
    </ligand>
</feature>
<keyword evidence="1" id="KW-0460">Magnesium</keyword>
<dbReference type="SUPFAM" id="SSF56042">
    <property type="entry name" value="PurM C-terminal domain-like"/>
    <property type="match status" value="1"/>
</dbReference>
<comment type="function">
    <text evidence="1">Catalyzes the ATP-dependent phosphorylation of thiamine-monophosphate (TMP) to form thiamine-pyrophosphate (TPP), the active form of vitamin B1.</text>
</comment>
<feature type="binding site" evidence="1">
    <location>
        <position position="242"/>
    </location>
    <ligand>
        <name>ATP</name>
        <dbReference type="ChEBI" id="CHEBI:30616"/>
    </ligand>
</feature>
<dbReference type="NCBIfam" id="TIGR01379">
    <property type="entry name" value="thiL"/>
    <property type="match status" value="1"/>
</dbReference>
<dbReference type="InterPro" id="IPR036921">
    <property type="entry name" value="PurM-like_N_sf"/>
</dbReference>
<dbReference type="SUPFAM" id="SSF55326">
    <property type="entry name" value="PurM N-terminal domain-like"/>
    <property type="match status" value="1"/>
</dbReference>
<dbReference type="Proteomes" id="UP000256220">
    <property type="component" value="Unassembled WGS sequence"/>
</dbReference>
<keyword evidence="5" id="KW-1185">Reference proteome</keyword>
<dbReference type="GO" id="GO:0009229">
    <property type="term" value="P:thiamine diphosphate biosynthetic process"/>
    <property type="evidence" value="ECO:0007669"/>
    <property type="project" value="UniProtKB-UniRule"/>
</dbReference>
<dbReference type="Pfam" id="PF00586">
    <property type="entry name" value="AIRS"/>
    <property type="match status" value="1"/>
</dbReference>
<name>A0A2P2FKT3_AMYLU</name>
<feature type="binding site" evidence="1">
    <location>
        <position position="98"/>
    </location>
    <ligand>
        <name>Mg(2+)</name>
        <dbReference type="ChEBI" id="CHEBI:18420"/>
        <label>4</label>
    </ligand>
</feature>